<keyword evidence="3" id="KW-1185">Reference proteome</keyword>
<dbReference type="KEGG" id="fli:Fleli_2994"/>
<reference evidence="3" key="1">
    <citation type="submission" date="2012-06" db="EMBL/GenBank/DDBJ databases">
        <title>The complete genome of Flexibacter litoralis DSM 6794.</title>
        <authorList>
            <person name="Lucas S."/>
            <person name="Copeland A."/>
            <person name="Lapidus A."/>
            <person name="Glavina del Rio T."/>
            <person name="Dalin E."/>
            <person name="Tice H."/>
            <person name="Bruce D."/>
            <person name="Goodwin L."/>
            <person name="Pitluck S."/>
            <person name="Peters L."/>
            <person name="Ovchinnikova G."/>
            <person name="Lu M."/>
            <person name="Kyrpides N."/>
            <person name="Mavromatis K."/>
            <person name="Ivanova N."/>
            <person name="Brettin T."/>
            <person name="Detter J.C."/>
            <person name="Han C."/>
            <person name="Larimer F."/>
            <person name="Land M."/>
            <person name="Hauser L."/>
            <person name="Markowitz V."/>
            <person name="Cheng J.-F."/>
            <person name="Hugenholtz P."/>
            <person name="Woyke T."/>
            <person name="Wu D."/>
            <person name="Spring S."/>
            <person name="Lang E."/>
            <person name="Kopitz M."/>
            <person name="Brambilla E."/>
            <person name="Klenk H.-P."/>
            <person name="Eisen J.A."/>
        </authorList>
    </citation>
    <scope>NUCLEOTIDE SEQUENCE [LARGE SCALE GENOMIC DNA]</scope>
    <source>
        <strain evidence="3">ATCC 23117 / DSM 6794 / NBRC 15988 / NCIMB 1366 / Sio-4</strain>
    </source>
</reference>
<sequence length="198" mass="21899" precursor="true">MSNHLKNIVYCSILVLFLQSCSSSPKTSPPKSENMESSEMAENQAKKEYTKEDISAGTTLEEAEAPTVIVESKPLNQIVIPEQKFVIERIINLKDEVSESNVSSESENEQLSVTNKHAKVLLFAKKLEKGSYPIAKNNLPYATVEVTLMQGQEKIEGKLENGIVKLLVLDSAGITKGNFEGTLIKNNERYFIGGNFSN</sequence>
<proteinExistence type="predicted"/>
<dbReference type="PROSITE" id="PS51257">
    <property type="entry name" value="PROKAR_LIPOPROTEIN"/>
    <property type="match status" value="1"/>
</dbReference>
<feature type="compositionally biased region" description="Low complexity" evidence="1">
    <location>
        <begin position="25"/>
        <end position="43"/>
    </location>
</feature>
<protein>
    <recommendedName>
        <fullName evidence="4">Lipoprotein</fullName>
    </recommendedName>
</protein>
<evidence type="ECO:0000256" key="1">
    <source>
        <dbReference type="SAM" id="MobiDB-lite"/>
    </source>
</evidence>
<evidence type="ECO:0000313" key="3">
    <source>
        <dbReference type="Proteomes" id="UP000006054"/>
    </source>
</evidence>
<dbReference type="EMBL" id="CP003345">
    <property type="protein sequence ID" value="AFM05336.1"/>
    <property type="molecule type" value="Genomic_DNA"/>
</dbReference>
<dbReference type="HOGENOM" id="CLU_1376380_0_0_10"/>
<gene>
    <name evidence="2" type="ordered locus">Fleli_2994</name>
</gene>
<feature type="region of interest" description="Disordered" evidence="1">
    <location>
        <begin position="25"/>
        <end position="57"/>
    </location>
</feature>
<name>I4AN01_BERLS</name>
<feature type="compositionally biased region" description="Basic and acidic residues" evidence="1">
    <location>
        <begin position="44"/>
        <end position="54"/>
    </location>
</feature>
<dbReference type="PATRIC" id="fig|880071.3.peg.2989"/>
<organism evidence="2 3">
    <name type="scientific">Bernardetia litoralis (strain ATCC 23117 / DSM 6794 / NBRC 15988 / NCIMB 1366 / Fx l1 / Sio-4)</name>
    <name type="common">Flexibacter litoralis</name>
    <dbReference type="NCBI Taxonomy" id="880071"/>
    <lineage>
        <taxon>Bacteria</taxon>
        <taxon>Pseudomonadati</taxon>
        <taxon>Bacteroidota</taxon>
        <taxon>Cytophagia</taxon>
        <taxon>Cytophagales</taxon>
        <taxon>Bernardetiaceae</taxon>
        <taxon>Bernardetia</taxon>
    </lineage>
</organism>
<accession>I4AN01</accession>
<dbReference type="Proteomes" id="UP000006054">
    <property type="component" value="Chromosome"/>
</dbReference>
<dbReference type="AlphaFoldDB" id="I4AN01"/>
<evidence type="ECO:0008006" key="4">
    <source>
        <dbReference type="Google" id="ProtNLM"/>
    </source>
</evidence>
<evidence type="ECO:0000313" key="2">
    <source>
        <dbReference type="EMBL" id="AFM05336.1"/>
    </source>
</evidence>